<keyword evidence="3" id="KW-1185">Reference proteome</keyword>
<dbReference type="InterPro" id="IPR000595">
    <property type="entry name" value="cNMP-bd_dom"/>
</dbReference>
<proteinExistence type="predicted"/>
<dbReference type="CDD" id="cd00038">
    <property type="entry name" value="CAP_ED"/>
    <property type="match status" value="1"/>
</dbReference>
<evidence type="ECO:0000313" key="3">
    <source>
        <dbReference type="Proteomes" id="UP000594759"/>
    </source>
</evidence>
<dbReference type="SUPFAM" id="SSF51206">
    <property type="entry name" value="cAMP-binding domain-like"/>
    <property type="match status" value="1"/>
</dbReference>
<sequence>MFSPLYNHISKFVDLSDDERETLGSLLKSFSFKKKAFLLEHGEICRANYFVVKGCLRLYFIDIKGAEQTTQFAIENWWISDLTSFMFQKPSAFFIQAAEATEVIAIDHRHHDEIFNKIPKLERYFRLILQKTHQASQMRIKFLYSQTAEERYFHFNKLFPGFVQRVPQYMLASYLGFTPEFLSKIRAKKVL</sequence>
<reference evidence="2 3" key="1">
    <citation type="submission" date="2020-11" db="EMBL/GenBank/DDBJ databases">
        <title>Pedobacter endophytica, an endophytic bacteria isolated form Carex pumila.</title>
        <authorList>
            <person name="Peng Y."/>
            <person name="Jiang L."/>
            <person name="Lee J."/>
        </authorList>
    </citation>
    <scope>NUCLEOTIDE SEQUENCE [LARGE SCALE GENOMIC DNA]</scope>
    <source>
        <strain evidence="2 3">JBR3-12</strain>
    </source>
</reference>
<evidence type="ECO:0000259" key="1">
    <source>
        <dbReference type="PROSITE" id="PS50042"/>
    </source>
</evidence>
<dbReference type="PROSITE" id="PS50042">
    <property type="entry name" value="CNMP_BINDING_3"/>
    <property type="match status" value="1"/>
</dbReference>
<evidence type="ECO:0000313" key="2">
    <source>
        <dbReference type="EMBL" id="QPH37789.1"/>
    </source>
</evidence>
<dbReference type="EMBL" id="CP064939">
    <property type="protein sequence ID" value="QPH37789.1"/>
    <property type="molecule type" value="Genomic_DNA"/>
</dbReference>
<dbReference type="Pfam" id="PF00027">
    <property type="entry name" value="cNMP_binding"/>
    <property type="match status" value="1"/>
</dbReference>
<name>A0A7U3SPD4_9SPHI</name>
<dbReference type="RefSeq" id="WP_196097102.1">
    <property type="nucleotide sequence ID" value="NZ_CP064939.1"/>
</dbReference>
<dbReference type="InterPro" id="IPR014710">
    <property type="entry name" value="RmlC-like_jellyroll"/>
</dbReference>
<accession>A0A7U3SPD4</accession>
<dbReference type="AlphaFoldDB" id="A0A7U3SPD4"/>
<organism evidence="2 3">
    <name type="scientific">Pedobacter endophyticus</name>
    <dbReference type="NCBI Taxonomy" id="2789740"/>
    <lineage>
        <taxon>Bacteria</taxon>
        <taxon>Pseudomonadati</taxon>
        <taxon>Bacteroidota</taxon>
        <taxon>Sphingobacteriia</taxon>
        <taxon>Sphingobacteriales</taxon>
        <taxon>Sphingobacteriaceae</taxon>
        <taxon>Pedobacter</taxon>
    </lineage>
</organism>
<dbReference type="InterPro" id="IPR018490">
    <property type="entry name" value="cNMP-bd_dom_sf"/>
</dbReference>
<dbReference type="KEGG" id="pex:IZT61_11765"/>
<dbReference type="Gene3D" id="2.60.120.10">
    <property type="entry name" value="Jelly Rolls"/>
    <property type="match status" value="1"/>
</dbReference>
<feature type="domain" description="Cyclic nucleotide-binding" evidence="1">
    <location>
        <begin position="11"/>
        <end position="123"/>
    </location>
</feature>
<gene>
    <name evidence="2" type="ORF">IZT61_11765</name>
</gene>
<dbReference type="Proteomes" id="UP000594759">
    <property type="component" value="Chromosome"/>
</dbReference>
<protein>
    <submittedName>
        <fullName evidence="2">Crp/Fnr family transcriptional regulator</fullName>
    </submittedName>
</protein>